<dbReference type="RefSeq" id="WP_052017074.1">
    <property type="nucleotide sequence ID" value="NZ_FMYN01000004.1"/>
</dbReference>
<accession>A0A0V8GDQ8</accession>
<dbReference type="AlphaFoldDB" id="A0A0V8GDQ8"/>
<dbReference type="InterPro" id="IPR003615">
    <property type="entry name" value="HNH_nuc"/>
</dbReference>
<dbReference type="Pfam" id="PF01844">
    <property type="entry name" value="HNH"/>
    <property type="match status" value="1"/>
</dbReference>
<dbReference type="GO" id="GO:0004519">
    <property type="term" value="F:endonuclease activity"/>
    <property type="evidence" value="ECO:0007669"/>
    <property type="project" value="InterPro"/>
</dbReference>
<organism evidence="2 3">
    <name type="scientific">Exiguobacterium indicum</name>
    <dbReference type="NCBI Taxonomy" id="296995"/>
    <lineage>
        <taxon>Bacteria</taxon>
        <taxon>Bacillati</taxon>
        <taxon>Bacillota</taxon>
        <taxon>Bacilli</taxon>
        <taxon>Bacillales</taxon>
        <taxon>Bacillales Family XII. Incertae Sedis</taxon>
        <taxon>Exiguobacterium</taxon>
    </lineage>
</organism>
<dbReference type="GO" id="GO:0008270">
    <property type="term" value="F:zinc ion binding"/>
    <property type="evidence" value="ECO:0007669"/>
    <property type="project" value="InterPro"/>
</dbReference>
<dbReference type="CDD" id="cd00085">
    <property type="entry name" value="HNHc"/>
    <property type="match status" value="1"/>
</dbReference>
<feature type="domain" description="HNH" evidence="1">
    <location>
        <begin position="209"/>
        <end position="245"/>
    </location>
</feature>
<comment type="caution">
    <text evidence="2">The sequence shown here is derived from an EMBL/GenBank/DDBJ whole genome shotgun (WGS) entry which is preliminary data.</text>
</comment>
<dbReference type="GO" id="GO:0003676">
    <property type="term" value="F:nucleic acid binding"/>
    <property type="evidence" value="ECO:0007669"/>
    <property type="project" value="InterPro"/>
</dbReference>
<name>A0A0V8GDQ8_9BACL</name>
<dbReference type="OrthoDB" id="9779761at2"/>
<gene>
    <name evidence="2" type="ORF">AS033_12085</name>
</gene>
<dbReference type="EMBL" id="LNQL01000004">
    <property type="protein sequence ID" value="KSU48357.1"/>
    <property type="molecule type" value="Genomic_DNA"/>
</dbReference>
<evidence type="ECO:0000259" key="1">
    <source>
        <dbReference type="Pfam" id="PF01844"/>
    </source>
</evidence>
<evidence type="ECO:0000313" key="2">
    <source>
        <dbReference type="EMBL" id="KSU48357.1"/>
    </source>
</evidence>
<proteinExistence type="predicted"/>
<evidence type="ECO:0000313" key="3">
    <source>
        <dbReference type="Proteomes" id="UP000053797"/>
    </source>
</evidence>
<protein>
    <recommendedName>
        <fullName evidence="1">HNH domain-containing protein</fullName>
    </recommendedName>
</protein>
<reference evidence="2 3" key="1">
    <citation type="journal article" date="2015" name="Int. J. Syst. Evol. Microbiol.">
        <title>Exiguobacterium enclense sp. nov., isolated from sediment.</title>
        <authorList>
            <person name="Dastager S.G."/>
            <person name="Mawlankar R."/>
            <person name="Sonalkar V.V."/>
            <person name="Thorat M.N."/>
            <person name="Mual P."/>
            <person name="Verma A."/>
            <person name="Krishnamurthi S."/>
            <person name="Tang S.K."/>
            <person name="Li W.J."/>
        </authorList>
    </citation>
    <scope>NUCLEOTIDE SEQUENCE [LARGE SCALE GENOMIC DNA]</scope>
    <source>
        <strain evidence="2 3">NIO-1109</strain>
    </source>
</reference>
<sequence length="272" mass="31779">MQKDIVGVMKKLTKEWLKSLSDQYNVSFKSEKNKQILDGKRIGIRGATGGMYGIRDTKVTEYDYLIFCITNEEELVRINDIQFVWLNQNEVINLKKDLNGSDKSFKLEKFHPFMTFDTFESKFKEYFAFSTEYYTDESEVLNSHIAESLLEDERYTEGEKRLATHYITERNAKVVKKAKEQFAINHAGQLFCDICEMNYEEVYGVIGKGYIEAHHKNQLSISGITDTQTEDLALLCASCHRIIHKLMRQDESVSYEMLKRKIQGSLKTPYRY</sequence>
<dbReference type="InterPro" id="IPR002711">
    <property type="entry name" value="HNH"/>
</dbReference>
<dbReference type="Proteomes" id="UP000053797">
    <property type="component" value="Unassembled WGS sequence"/>
</dbReference>